<keyword evidence="1" id="KW-0805">Transcription regulation</keyword>
<dbReference type="CDD" id="cd07377">
    <property type="entry name" value="WHTH_GntR"/>
    <property type="match status" value="1"/>
</dbReference>
<protein>
    <submittedName>
        <fullName evidence="7">Transcriptional regulator, GntR family</fullName>
    </submittedName>
</protein>
<dbReference type="Pfam" id="PF00392">
    <property type="entry name" value="GntR"/>
    <property type="match status" value="1"/>
</dbReference>
<evidence type="ECO:0000256" key="3">
    <source>
        <dbReference type="ARBA" id="ARBA00023163"/>
    </source>
</evidence>
<feature type="region of interest" description="Disordered" evidence="5">
    <location>
        <begin position="228"/>
        <end position="259"/>
    </location>
</feature>
<evidence type="ECO:0000256" key="1">
    <source>
        <dbReference type="ARBA" id="ARBA00023015"/>
    </source>
</evidence>
<accession>A0A1H5DHA1</accession>
<dbReference type="GO" id="GO:0003700">
    <property type="term" value="F:DNA-binding transcription factor activity"/>
    <property type="evidence" value="ECO:0007669"/>
    <property type="project" value="InterPro"/>
</dbReference>
<evidence type="ECO:0000256" key="5">
    <source>
        <dbReference type="SAM" id="MobiDB-lite"/>
    </source>
</evidence>
<dbReference type="PANTHER" id="PTHR43537:SF49">
    <property type="entry name" value="TRANSCRIPTIONAL REGULATORY PROTEIN"/>
    <property type="match status" value="1"/>
</dbReference>
<dbReference type="AlphaFoldDB" id="A0A1H5DHA1"/>
<dbReference type="EMBL" id="FNTI01000001">
    <property type="protein sequence ID" value="SED78224.1"/>
    <property type="molecule type" value="Genomic_DNA"/>
</dbReference>
<dbReference type="PROSITE" id="PS50949">
    <property type="entry name" value="HTH_GNTR"/>
    <property type="match status" value="1"/>
</dbReference>
<dbReference type="Pfam" id="PF07729">
    <property type="entry name" value="FCD"/>
    <property type="match status" value="1"/>
</dbReference>
<dbReference type="SMART" id="SM00345">
    <property type="entry name" value="HTH_GNTR"/>
    <property type="match status" value="1"/>
</dbReference>
<keyword evidence="4" id="KW-0175">Coiled coil</keyword>
<evidence type="ECO:0000313" key="8">
    <source>
        <dbReference type="Proteomes" id="UP000183208"/>
    </source>
</evidence>
<dbReference type="SMART" id="SM00895">
    <property type="entry name" value="FCD"/>
    <property type="match status" value="1"/>
</dbReference>
<evidence type="ECO:0000256" key="2">
    <source>
        <dbReference type="ARBA" id="ARBA00023125"/>
    </source>
</evidence>
<evidence type="ECO:0000313" key="7">
    <source>
        <dbReference type="EMBL" id="SED78224.1"/>
    </source>
</evidence>
<reference evidence="7 8" key="1">
    <citation type="submission" date="2016-10" db="EMBL/GenBank/DDBJ databases">
        <authorList>
            <person name="de Groot N.N."/>
        </authorList>
    </citation>
    <scope>NUCLEOTIDE SEQUENCE [LARGE SCALE GENOMIC DNA]</scope>
    <source>
        <strain evidence="7 8">GAS522</strain>
    </source>
</reference>
<name>A0A1H5DHA1_9BRAD</name>
<dbReference type="PANTHER" id="PTHR43537">
    <property type="entry name" value="TRANSCRIPTIONAL REGULATOR, GNTR FAMILY"/>
    <property type="match status" value="1"/>
</dbReference>
<dbReference type="RefSeq" id="WP_074825051.1">
    <property type="nucleotide sequence ID" value="NZ_FNTI01000001.1"/>
</dbReference>
<dbReference type="Gene3D" id="1.10.10.10">
    <property type="entry name" value="Winged helix-like DNA-binding domain superfamily/Winged helix DNA-binding domain"/>
    <property type="match status" value="1"/>
</dbReference>
<dbReference type="Proteomes" id="UP000183208">
    <property type="component" value="Unassembled WGS sequence"/>
</dbReference>
<keyword evidence="3" id="KW-0804">Transcription</keyword>
<organism evidence="7 8">
    <name type="scientific">Bradyrhizobium lablabi</name>
    <dbReference type="NCBI Taxonomy" id="722472"/>
    <lineage>
        <taxon>Bacteria</taxon>
        <taxon>Pseudomonadati</taxon>
        <taxon>Pseudomonadota</taxon>
        <taxon>Alphaproteobacteria</taxon>
        <taxon>Hyphomicrobiales</taxon>
        <taxon>Nitrobacteraceae</taxon>
        <taxon>Bradyrhizobium</taxon>
    </lineage>
</organism>
<sequence length="259" mass="28755">MNGILSNKVSAQSLVDALAERIEAAIMSGDLQPGSKISEQALAASLGVSRGPLREAIRRLEGRKLLQRTPNIGVRVASLSPSDLYEVLQVREALEGLACGLAAKNMTDEELEALSELLDQHQQQKSVQEGTGYYQESKDFDFHFRIVKGSRNARLVQMLCEDLYYLLRVYRYKSSTKPGRAKQALREHKDIVAALMRRDPVEAERKMRLHIGNARLYVEEQMREAASRQDVAPAAPVRKPKTATTLSGKGGRAAALARR</sequence>
<dbReference type="InterPro" id="IPR008920">
    <property type="entry name" value="TF_FadR/GntR_C"/>
</dbReference>
<dbReference type="InterPro" id="IPR000524">
    <property type="entry name" value="Tscrpt_reg_HTH_GntR"/>
</dbReference>
<dbReference type="InterPro" id="IPR011711">
    <property type="entry name" value="GntR_C"/>
</dbReference>
<keyword evidence="2" id="KW-0238">DNA-binding</keyword>
<dbReference type="SUPFAM" id="SSF48008">
    <property type="entry name" value="GntR ligand-binding domain-like"/>
    <property type="match status" value="1"/>
</dbReference>
<evidence type="ECO:0000259" key="6">
    <source>
        <dbReference type="PROSITE" id="PS50949"/>
    </source>
</evidence>
<feature type="domain" description="HTH gntR-type" evidence="6">
    <location>
        <begin position="12"/>
        <end position="79"/>
    </location>
</feature>
<evidence type="ECO:0000256" key="4">
    <source>
        <dbReference type="SAM" id="Coils"/>
    </source>
</evidence>
<dbReference type="InterPro" id="IPR036390">
    <property type="entry name" value="WH_DNA-bd_sf"/>
</dbReference>
<feature type="coiled-coil region" evidence="4">
    <location>
        <begin position="104"/>
        <end position="131"/>
    </location>
</feature>
<dbReference type="Gene3D" id="1.20.120.530">
    <property type="entry name" value="GntR ligand-binding domain-like"/>
    <property type="match status" value="1"/>
</dbReference>
<dbReference type="InterPro" id="IPR036388">
    <property type="entry name" value="WH-like_DNA-bd_sf"/>
</dbReference>
<dbReference type="OrthoDB" id="9788098at2"/>
<dbReference type="GO" id="GO:0003677">
    <property type="term" value="F:DNA binding"/>
    <property type="evidence" value="ECO:0007669"/>
    <property type="project" value="UniProtKB-KW"/>
</dbReference>
<gene>
    <name evidence="7" type="ORF">SAMN05444171_5140</name>
</gene>
<dbReference type="SUPFAM" id="SSF46785">
    <property type="entry name" value="Winged helix' DNA-binding domain"/>
    <property type="match status" value="1"/>
</dbReference>
<proteinExistence type="predicted"/>